<dbReference type="Pfam" id="PF13560">
    <property type="entry name" value="HTH_31"/>
    <property type="match status" value="2"/>
</dbReference>
<dbReference type="CDD" id="cd00093">
    <property type="entry name" value="HTH_XRE"/>
    <property type="match status" value="2"/>
</dbReference>
<dbReference type="InterPro" id="IPR010982">
    <property type="entry name" value="Lambda_DNA-bd_dom_sf"/>
</dbReference>
<dbReference type="Gene3D" id="1.10.260.40">
    <property type="entry name" value="lambda repressor-like DNA-binding domains"/>
    <property type="match status" value="2"/>
</dbReference>
<gene>
    <name evidence="4" type="ORF">Ga0074812_108144</name>
</gene>
<feature type="domain" description="HTH cro/C1-type" evidence="3">
    <location>
        <begin position="100"/>
        <end position="156"/>
    </location>
</feature>
<dbReference type="GO" id="GO:0005829">
    <property type="term" value="C:cytosol"/>
    <property type="evidence" value="ECO:0007669"/>
    <property type="project" value="TreeGrafter"/>
</dbReference>
<sequence length="507" mass="54256">MLISVSQPDLEWSTPLGGELRARREAAGLSLQGLAVRSGYSRSYLSRVETSRRAATPAVTRTYTELVPAGPAPTPRHASQSPPGRAAGPELGVTWFGSEVRRLRMATGKSLTALGSEVYLSRSHLSKIEQGDRRASYPLARSLDTALAAQGRLTRLYLEECARTVPVAPDTDILTRSGRDRVEAGDPDPAERAAAAAERLETLRTRSHQVGPYSVLHDLGAGVIDLHAAAGDGRGAASPVWAVLLRYAELLGWTAQETGHDATALRWTRTVADWARALGDADALGYALIRQSQVARRRGDAEAAVGLARRAGALPGISPRVMLFATQREAQACALARDDAAFHQALDRYYALVDMPSLDAPALDPATRWGPAPDPLFERSQLFEATCLVDLADFRTAAALFDRGMATLGPLRSGYARLAVRQAIAYAHLGEPDHASDVMHGALPTLARQGSASLRGDLRLLIRALNRHRRCSAVVALLPDLTSVARSAGGVAPSIHRPSGTPTLKEK</sequence>
<dbReference type="GO" id="GO:0003677">
    <property type="term" value="F:DNA binding"/>
    <property type="evidence" value="ECO:0007669"/>
    <property type="project" value="UniProtKB-KW"/>
</dbReference>
<dbReference type="SUPFAM" id="SSF47413">
    <property type="entry name" value="lambda repressor-like DNA-binding domains"/>
    <property type="match status" value="2"/>
</dbReference>
<evidence type="ECO:0000313" key="5">
    <source>
        <dbReference type="Proteomes" id="UP000198802"/>
    </source>
</evidence>
<dbReference type="InterPro" id="IPR050807">
    <property type="entry name" value="TransReg_Diox_bact_type"/>
</dbReference>
<evidence type="ECO:0000256" key="1">
    <source>
        <dbReference type="ARBA" id="ARBA00023125"/>
    </source>
</evidence>
<name>A0A0S4QNY6_9ACTN</name>
<dbReference type="InterPro" id="IPR001387">
    <property type="entry name" value="Cro/C1-type_HTH"/>
</dbReference>
<dbReference type="GO" id="GO:0003700">
    <property type="term" value="F:DNA-binding transcription factor activity"/>
    <property type="evidence" value="ECO:0007669"/>
    <property type="project" value="TreeGrafter"/>
</dbReference>
<proteinExistence type="predicted"/>
<evidence type="ECO:0000313" key="4">
    <source>
        <dbReference type="EMBL" id="CUU56616.1"/>
    </source>
</evidence>
<keyword evidence="1" id="KW-0238">DNA-binding</keyword>
<dbReference type="PANTHER" id="PTHR46797">
    <property type="entry name" value="HTH-TYPE TRANSCRIPTIONAL REGULATOR"/>
    <property type="match status" value="1"/>
</dbReference>
<keyword evidence="5" id="KW-1185">Reference proteome</keyword>
<reference evidence="5" key="1">
    <citation type="submission" date="2015-11" db="EMBL/GenBank/DDBJ databases">
        <authorList>
            <person name="Varghese N."/>
        </authorList>
    </citation>
    <scope>NUCLEOTIDE SEQUENCE [LARGE SCALE GENOMIC DNA]</scope>
    <source>
        <strain evidence="5">DSM 45899</strain>
    </source>
</reference>
<dbReference type="SMART" id="SM00530">
    <property type="entry name" value="HTH_XRE"/>
    <property type="match status" value="2"/>
</dbReference>
<accession>A0A0S4QNY6</accession>
<feature type="region of interest" description="Disordered" evidence="2">
    <location>
        <begin position="64"/>
        <end position="90"/>
    </location>
</feature>
<dbReference type="RefSeq" id="WP_114476389.1">
    <property type="nucleotide sequence ID" value="NZ_FAOZ01000008.1"/>
</dbReference>
<dbReference type="EMBL" id="FAOZ01000008">
    <property type="protein sequence ID" value="CUU56616.1"/>
    <property type="molecule type" value="Genomic_DNA"/>
</dbReference>
<protein>
    <submittedName>
        <fullName evidence="4">Helix-turn-helix domain-containing protein</fullName>
    </submittedName>
</protein>
<evidence type="ECO:0000259" key="3">
    <source>
        <dbReference type="PROSITE" id="PS50943"/>
    </source>
</evidence>
<dbReference type="PROSITE" id="PS50943">
    <property type="entry name" value="HTH_CROC1"/>
    <property type="match status" value="2"/>
</dbReference>
<dbReference type="Proteomes" id="UP000198802">
    <property type="component" value="Unassembled WGS sequence"/>
</dbReference>
<feature type="domain" description="HTH cro/C1-type" evidence="3">
    <location>
        <begin position="20"/>
        <end position="53"/>
    </location>
</feature>
<dbReference type="PANTHER" id="PTHR46797:SF1">
    <property type="entry name" value="METHYLPHOSPHONATE SYNTHASE"/>
    <property type="match status" value="1"/>
</dbReference>
<dbReference type="AlphaFoldDB" id="A0A0S4QNY6"/>
<evidence type="ECO:0000256" key="2">
    <source>
        <dbReference type="SAM" id="MobiDB-lite"/>
    </source>
</evidence>
<organism evidence="4 5">
    <name type="scientific">Parafrankia irregularis</name>
    <dbReference type="NCBI Taxonomy" id="795642"/>
    <lineage>
        <taxon>Bacteria</taxon>
        <taxon>Bacillati</taxon>
        <taxon>Actinomycetota</taxon>
        <taxon>Actinomycetes</taxon>
        <taxon>Frankiales</taxon>
        <taxon>Frankiaceae</taxon>
        <taxon>Parafrankia</taxon>
    </lineage>
</organism>